<keyword evidence="3" id="KW-1185">Reference proteome</keyword>
<evidence type="ECO:0000259" key="1">
    <source>
        <dbReference type="PROSITE" id="PS51186"/>
    </source>
</evidence>
<gene>
    <name evidence="2" type="ORF">CGC53_11050</name>
</gene>
<dbReference type="AlphaFoldDB" id="A0A250FCH2"/>
<proteinExistence type="predicted"/>
<reference evidence="3" key="1">
    <citation type="submission" date="2017-06" db="EMBL/GenBank/DDBJ databases">
        <title>Capnocytophaga spp. assemblies.</title>
        <authorList>
            <person name="Gulvik C.A."/>
        </authorList>
    </citation>
    <scope>NUCLEOTIDE SEQUENCE [LARGE SCALE GENOMIC DNA]</scope>
    <source>
        <strain evidence="3">H6253</strain>
    </source>
</reference>
<dbReference type="PANTHER" id="PTHR43441">
    <property type="entry name" value="RIBOSOMAL-PROTEIN-SERINE ACETYLTRANSFERASE"/>
    <property type="match status" value="1"/>
</dbReference>
<dbReference type="FunFam" id="3.40.630.30:FF:000047">
    <property type="entry name" value="Acetyltransferase, GNAT family"/>
    <property type="match status" value="1"/>
</dbReference>
<accession>A0A250FCH2</accession>
<dbReference type="Proteomes" id="UP000217276">
    <property type="component" value="Chromosome"/>
</dbReference>
<dbReference type="EMBL" id="CP022384">
    <property type="protein sequence ID" value="ATA82843.1"/>
    <property type="molecule type" value="Genomic_DNA"/>
</dbReference>
<dbReference type="KEGG" id="clk:CGC53_11050"/>
<name>A0A250FCH2_9FLAO</name>
<sequence length="237" mass="27726">MITNQYNQPIGEALPNFSLGEMPTIKVLEGVYCRLEHLSVEKHLDDLSEFYLEANANPADWTYLFLSPLKDKEELRTLLTKQEASADPYYFSIVSKETEKAIGTLSLMRIEPKYRVIEVGAVSYSDALKHTRIATEAQYLLAKYVFETLQYRRYEWKCDSLNMPSRRAAERLGFVYEGTFRQAVVYKGRSRDTAWFSMIDKEWSHNKRSFERWLSKDNFDSQGKQKQSLQTIRQLAN</sequence>
<dbReference type="Gene3D" id="3.40.630.30">
    <property type="match status" value="1"/>
</dbReference>
<dbReference type="RefSeq" id="WP_095914807.1">
    <property type="nucleotide sequence ID" value="NZ_CAUUPF010000006.1"/>
</dbReference>
<dbReference type="Pfam" id="PF13302">
    <property type="entry name" value="Acetyltransf_3"/>
    <property type="match status" value="1"/>
</dbReference>
<evidence type="ECO:0000313" key="3">
    <source>
        <dbReference type="Proteomes" id="UP000217276"/>
    </source>
</evidence>
<feature type="domain" description="N-acetyltransferase" evidence="1">
    <location>
        <begin position="51"/>
        <end position="192"/>
    </location>
</feature>
<evidence type="ECO:0000313" key="2">
    <source>
        <dbReference type="EMBL" id="ATA82843.1"/>
    </source>
</evidence>
<dbReference type="PROSITE" id="PS51186">
    <property type="entry name" value="GNAT"/>
    <property type="match status" value="1"/>
</dbReference>
<protein>
    <submittedName>
        <fullName evidence="2">GNAT family N-acetyltransferase</fullName>
    </submittedName>
</protein>
<organism evidence="2 3">
    <name type="scientific">Capnocytophaga leadbetteri</name>
    <dbReference type="NCBI Taxonomy" id="327575"/>
    <lineage>
        <taxon>Bacteria</taxon>
        <taxon>Pseudomonadati</taxon>
        <taxon>Bacteroidota</taxon>
        <taxon>Flavobacteriia</taxon>
        <taxon>Flavobacteriales</taxon>
        <taxon>Flavobacteriaceae</taxon>
        <taxon>Capnocytophaga</taxon>
    </lineage>
</organism>
<keyword evidence="2" id="KW-0808">Transferase</keyword>
<dbReference type="InterPro" id="IPR000182">
    <property type="entry name" value="GNAT_dom"/>
</dbReference>
<dbReference type="GO" id="GO:1990189">
    <property type="term" value="F:protein N-terminal-serine acetyltransferase activity"/>
    <property type="evidence" value="ECO:0007669"/>
    <property type="project" value="TreeGrafter"/>
</dbReference>
<dbReference type="SUPFAM" id="SSF55729">
    <property type="entry name" value="Acyl-CoA N-acyltransferases (Nat)"/>
    <property type="match status" value="1"/>
</dbReference>
<dbReference type="GO" id="GO:0008999">
    <property type="term" value="F:protein-N-terminal-alanine acetyltransferase activity"/>
    <property type="evidence" value="ECO:0007669"/>
    <property type="project" value="TreeGrafter"/>
</dbReference>
<dbReference type="InterPro" id="IPR051908">
    <property type="entry name" value="Ribosomal_N-acetyltransferase"/>
</dbReference>
<dbReference type="PANTHER" id="PTHR43441:SF2">
    <property type="entry name" value="FAMILY ACETYLTRANSFERASE, PUTATIVE (AFU_ORTHOLOGUE AFUA_7G00850)-RELATED"/>
    <property type="match status" value="1"/>
</dbReference>
<dbReference type="InterPro" id="IPR016181">
    <property type="entry name" value="Acyl_CoA_acyltransferase"/>
</dbReference>